<dbReference type="RefSeq" id="WP_367408181.1">
    <property type="nucleotide sequence ID" value="NZ_JARNBH010000036.1"/>
</dbReference>
<dbReference type="Pfam" id="PF03567">
    <property type="entry name" value="Sulfotransfer_2"/>
    <property type="match status" value="1"/>
</dbReference>
<accession>A0AAW9NNF4</accession>
<organism evidence="1 2">
    <name type="scientific">Peribacillus castrilensis</name>
    <dbReference type="NCBI Taxonomy" id="2897690"/>
    <lineage>
        <taxon>Bacteria</taxon>
        <taxon>Bacillati</taxon>
        <taxon>Bacillota</taxon>
        <taxon>Bacilli</taxon>
        <taxon>Bacillales</taxon>
        <taxon>Bacillaceae</taxon>
        <taxon>Peribacillus</taxon>
    </lineage>
</organism>
<dbReference type="Proteomes" id="UP001307168">
    <property type="component" value="Unassembled WGS sequence"/>
</dbReference>
<dbReference type="EMBL" id="JARNBH010000036">
    <property type="protein sequence ID" value="MEC0276495.1"/>
    <property type="molecule type" value="Genomic_DNA"/>
</dbReference>
<sequence>MSDIYDKEQEDLFTKLSKHGLPLYEKDFPLIFFWSPKSGCTSLIRWFFFQIGQLQKANDYHPWVHMYRMEVYEKQNDYTELKRQLLDGPKVTYKLVRNPYKRAVSSFLAMLTNKLIMDEIKFNPNDSISFKQFLYQINKIGIDRDLINSHIAQQYVEGEEVFVRSYLHLEKFSSEIESIEKKYGLLKSPILDLTKSHHHMTQIMTVKGEFAETKFKEQFKLGTFSNPLPTYESFYDDETMDLVKKIFQKDFEAYGYNKSGLK</sequence>
<comment type="caution">
    <text evidence="1">The sequence shown here is derived from an EMBL/GenBank/DDBJ whole genome shotgun (WGS) entry which is preliminary data.</text>
</comment>
<reference evidence="1 2" key="1">
    <citation type="submission" date="2023-03" db="EMBL/GenBank/DDBJ databases">
        <title>Bacillus Genome Sequencing.</title>
        <authorList>
            <person name="Dunlap C."/>
        </authorList>
    </citation>
    <scope>NUCLEOTIDE SEQUENCE [LARGE SCALE GENOMIC DNA]</scope>
    <source>
        <strain evidence="1 2">B-41290</strain>
    </source>
</reference>
<dbReference type="GO" id="GO:0008146">
    <property type="term" value="F:sulfotransferase activity"/>
    <property type="evidence" value="ECO:0007669"/>
    <property type="project" value="InterPro"/>
</dbReference>
<evidence type="ECO:0000313" key="1">
    <source>
        <dbReference type="EMBL" id="MEC0276495.1"/>
    </source>
</evidence>
<keyword evidence="2" id="KW-1185">Reference proteome</keyword>
<dbReference type="AlphaFoldDB" id="A0AAW9NNF4"/>
<gene>
    <name evidence="1" type="ORF">P4706_26130</name>
</gene>
<dbReference type="GO" id="GO:0016020">
    <property type="term" value="C:membrane"/>
    <property type="evidence" value="ECO:0007669"/>
    <property type="project" value="InterPro"/>
</dbReference>
<protein>
    <submittedName>
        <fullName evidence="1">Sulfotransferase family 2 domain-containing protein</fullName>
    </submittedName>
</protein>
<name>A0AAW9NNF4_9BACI</name>
<dbReference type="InterPro" id="IPR005331">
    <property type="entry name" value="Sulfotransferase"/>
</dbReference>
<proteinExistence type="predicted"/>
<evidence type="ECO:0000313" key="2">
    <source>
        <dbReference type="Proteomes" id="UP001307168"/>
    </source>
</evidence>